<protein>
    <recommendedName>
        <fullName evidence="3">Addiction module component</fullName>
    </recommendedName>
</protein>
<organism evidence="1 2">
    <name type="scientific">Algoriphagus taiwanensis</name>
    <dbReference type="NCBI Taxonomy" id="1445656"/>
    <lineage>
        <taxon>Bacteria</taxon>
        <taxon>Pseudomonadati</taxon>
        <taxon>Bacteroidota</taxon>
        <taxon>Cytophagia</taxon>
        <taxon>Cytophagales</taxon>
        <taxon>Cyclobacteriaceae</taxon>
        <taxon>Algoriphagus</taxon>
    </lineage>
</organism>
<comment type="caution">
    <text evidence="1">The sequence shown here is derived from an EMBL/GenBank/DDBJ whole genome shotgun (WGS) entry which is preliminary data.</text>
</comment>
<evidence type="ECO:0000313" key="1">
    <source>
        <dbReference type="EMBL" id="GMQ33171.1"/>
    </source>
</evidence>
<keyword evidence="2" id="KW-1185">Reference proteome</keyword>
<dbReference type="EMBL" id="BTPE01000004">
    <property type="protein sequence ID" value="GMQ33171.1"/>
    <property type="molecule type" value="Genomic_DNA"/>
</dbReference>
<gene>
    <name evidence="1" type="ORF">Ataiwa_14430</name>
</gene>
<evidence type="ECO:0000313" key="2">
    <source>
        <dbReference type="Proteomes" id="UP001307705"/>
    </source>
</evidence>
<evidence type="ECO:0008006" key="3">
    <source>
        <dbReference type="Google" id="ProtNLM"/>
    </source>
</evidence>
<reference evidence="1 2" key="1">
    <citation type="submission" date="2023-08" db="EMBL/GenBank/DDBJ databases">
        <title>Draft genome sequence of Algoriphagus taiwanensis.</title>
        <authorList>
            <person name="Takatani N."/>
            <person name="Hosokawa M."/>
            <person name="Sawabe T."/>
        </authorList>
    </citation>
    <scope>NUCLEOTIDE SEQUENCE [LARGE SCALE GENOMIC DNA]</scope>
    <source>
        <strain evidence="1 2">JCM 19755</strain>
    </source>
</reference>
<dbReference type="RefSeq" id="WP_338227946.1">
    <property type="nucleotide sequence ID" value="NZ_BTPE01000004.1"/>
</dbReference>
<dbReference type="Proteomes" id="UP001307705">
    <property type="component" value="Unassembled WGS sequence"/>
</dbReference>
<accession>A0ABQ6PZ14</accession>
<sequence length="76" mass="9147">MGAIQLKSDLRKIIERIDNEQLLQTVYDFLKQREDTKEGEFWKSLTDEQKNEIYLSYNEAEDDKSLIAWDSLKKKY</sequence>
<proteinExistence type="predicted"/>
<name>A0ABQ6PZ14_9BACT</name>